<dbReference type="Pfam" id="PF12937">
    <property type="entry name" value="F-box-like"/>
    <property type="match status" value="1"/>
</dbReference>
<dbReference type="AlphaFoldDB" id="A0AAF0DVE3"/>
<dbReference type="EMBL" id="CP119953">
    <property type="protein sequence ID" value="WFC96037.1"/>
    <property type="molecule type" value="Genomic_DNA"/>
</dbReference>
<evidence type="ECO:0000313" key="3">
    <source>
        <dbReference type="Proteomes" id="UP001216638"/>
    </source>
</evidence>
<dbReference type="InterPro" id="IPR001810">
    <property type="entry name" value="F-box_dom"/>
</dbReference>
<evidence type="ECO:0000259" key="1">
    <source>
        <dbReference type="PROSITE" id="PS50181"/>
    </source>
</evidence>
<protein>
    <recommendedName>
        <fullName evidence="1">F-box domain-containing protein</fullName>
    </recommendedName>
</protein>
<dbReference type="SMART" id="SM00028">
    <property type="entry name" value="TPR"/>
    <property type="match status" value="2"/>
</dbReference>
<gene>
    <name evidence="2" type="ORF">MBRA1_002693</name>
</gene>
<dbReference type="InterPro" id="IPR036047">
    <property type="entry name" value="F-box-like_dom_sf"/>
</dbReference>
<dbReference type="InterPro" id="IPR011990">
    <property type="entry name" value="TPR-like_helical_dom_sf"/>
</dbReference>
<reference evidence="2" key="1">
    <citation type="submission" date="2023-03" db="EMBL/GenBank/DDBJ databases">
        <title>Mating type loci evolution in Malassezia.</title>
        <authorList>
            <person name="Coelho M.A."/>
        </authorList>
    </citation>
    <scope>NUCLEOTIDE SEQUENCE</scope>
    <source>
        <strain evidence="2">CBS 14135</strain>
    </source>
</reference>
<proteinExistence type="predicted"/>
<organism evidence="2 3">
    <name type="scientific">Malassezia brasiliensis</name>
    <dbReference type="NCBI Taxonomy" id="1821822"/>
    <lineage>
        <taxon>Eukaryota</taxon>
        <taxon>Fungi</taxon>
        <taxon>Dikarya</taxon>
        <taxon>Basidiomycota</taxon>
        <taxon>Ustilaginomycotina</taxon>
        <taxon>Malasseziomycetes</taxon>
        <taxon>Malasseziales</taxon>
        <taxon>Malasseziaceae</taxon>
        <taxon>Malassezia</taxon>
    </lineage>
</organism>
<dbReference type="Gene3D" id="1.20.1280.50">
    <property type="match status" value="1"/>
</dbReference>
<dbReference type="InterPro" id="IPR019734">
    <property type="entry name" value="TPR_rpt"/>
</dbReference>
<dbReference type="PROSITE" id="PS50181">
    <property type="entry name" value="FBOX"/>
    <property type="match status" value="1"/>
</dbReference>
<evidence type="ECO:0000313" key="2">
    <source>
        <dbReference type="EMBL" id="WFC96037.1"/>
    </source>
</evidence>
<dbReference type="SUPFAM" id="SSF48452">
    <property type="entry name" value="TPR-like"/>
    <property type="match status" value="1"/>
</dbReference>
<sequence length="617" mass="65595">MDDVARLSAALVAPLPGARRAALLLERAEVHAARGDDRAALRDLRDALRAAPRHAEVRRTLTQSLLGAARVFLQLRMREKAVRVLRAAAQCAPDDVLRRRIAHLQRDAAHGAPPAASGAARLPAEVLLGIARHLDTASLGALASVCRTWRRWVCAHAPLWHTVHVGRLGAASGPSKARAQRQAALLRVYMRRGKHHVRDMTLVPPLADADAAAVLRAAPPLTALTVHCAPAHAGAWVAHALRIPTLQHLAVHAPGGAQHAWLARPLCMDGAQCAPLRSLALHGTPPLQADAATLRVCSALEALAYSAPACAAPLRQVRERWAPAAQCIVHGAQGTLHTLALDGDAVWAIDAFLDAPRVPQAGIARFPALHTLHAPLKCMVLHGLPDVALSTLLPQLHTLTLQVSLPRTPGGTSAALLQFATAVGATVRRVRLRITRDSSAWLVAALLRAWPHVAALEVVWDETAAAEAPALSTAHDTLQRPLTGAVLVQLLTPGVLDERVLCPALTHLTIGADATLRGRELAELVVVRKMLAARCSVAAARAAVRQRRAAADPDLEAPAAAALVALDVEACRELQPEAVAYVRQHCDVVWCAAAAERARHAAARAPRTLGERMRFPS</sequence>
<dbReference type="Proteomes" id="UP001216638">
    <property type="component" value="Chromosome 3"/>
</dbReference>
<dbReference type="SUPFAM" id="SSF81383">
    <property type="entry name" value="F-box domain"/>
    <property type="match status" value="1"/>
</dbReference>
<keyword evidence="3" id="KW-1185">Reference proteome</keyword>
<dbReference type="SMART" id="SM00256">
    <property type="entry name" value="FBOX"/>
    <property type="match status" value="1"/>
</dbReference>
<dbReference type="CDD" id="cd09917">
    <property type="entry name" value="F-box_SF"/>
    <property type="match status" value="1"/>
</dbReference>
<accession>A0AAF0DVE3</accession>
<dbReference type="Gene3D" id="1.25.40.10">
    <property type="entry name" value="Tetratricopeptide repeat domain"/>
    <property type="match status" value="1"/>
</dbReference>
<name>A0AAF0DVE3_9BASI</name>
<feature type="domain" description="F-box" evidence="1">
    <location>
        <begin position="116"/>
        <end position="163"/>
    </location>
</feature>